<comment type="caution">
    <text evidence="3">The sequence shown here is derived from an EMBL/GenBank/DDBJ whole genome shotgun (WGS) entry which is preliminary data.</text>
</comment>
<dbReference type="EMBL" id="JBGBPQ010000032">
    <property type="protein sequence ID" value="KAL1495497.1"/>
    <property type="molecule type" value="Genomic_DNA"/>
</dbReference>
<sequence>MEMEGAPRSAVFSAPPQGATASSTIARATDYFIVHGMYYRIPPLFDELHLLRDEVTAGFSSYTQWAKSCRPHQPSQVGGAVRAATPASRGSLSSLRRPACASAANGEDQLSENEKEDLDRWKRCYSAVVKRDVPRQQKSLSAQSREVVAASKRTVTAAQKEVRRRAMRAQRMASGSQVQLRCKKLSRELQLAYKAVEARLLAGRKNEARAVWVGNLAPSSRVQNVERPHLQQPQAKRARRTQSEAALDVTLVRVPLDTWQRRLTDSLHAQLYLLSTTSGDCTAVPSSADSLALLTQQTKLLLDLRKVSAHPRLFATPPSPMAVLPPHQITSGSTTAPGGDREFLEVVFGSPALCCVVPAVAWFMCRALDEIIIDSETIVHKHEQAVKHVLRLNAQPIWLLLCRKASEICTASSTWRGMPSMWKLLLLLQQALVHQKQRRMLSFVYPRAIAWTPVLISPCYAPSTSHIQPATYMTRRMARFNQANSCWLASFRQHLEAAFTEICEEGPCLAPSALPALSMEALLLESSKLRHTDAIIRRAASHPGSRVVVFCHCQSAAELLLRLFTYRRYAHTYIPDVLTPEQRATRVNATRHALSHVLLYQGGPPTQMALTNTAVVIFYDAGPALSQTVYHVRNAAGNDKTSSTRLLFLVSADRCGAVGELDQMHGWEEKAVRMCTDPPLPIHQVTAELIDAERSRAANKQLIGPYGVALSRETRERCTESRATAA</sequence>
<evidence type="ECO:0000259" key="2">
    <source>
        <dbReference type="Pfam" id="PF13892"/>
    </source>
</evidence>
<dbReference type="InterPro" id="IPR020838">
    <property type="entry name" value="DBINO"/>
</dbReference>
<dbReference type="SUPFAM" id="SSF52540">
    <property type="entry name" value="P-loop containing nucleoside triphosphate hydrolases"/>
    <property type="match status" value="1"/>
</dbReference>
<accession>A0AB34IB06</accession>
<gene>
    <name evidence="3" type="ORF">AB1Y20_016862</name>
</gene>
<organism evidence="3 4">
    <name type="scientific">Prymnesium parvum</name>
    <name type="common">Toxic golden alga</name>
    <dbReference type="NCBI Taxonomy" id="97485"/>
    <lineage>
        <taxon>Eukaryota</taxon>
        <taxon>Haptista</taxon>
        <taxon>Haptophyta</taxon>
        <taxon>Prymnesiophyceae</taxon>
        <taxon>Prymnesiales</taxon>
        <taxon>Prymnesiaceae</taxon>
        <taxon>Prymnesium</taxon>
    </lineage>
</organism>
<evidence type="ECO:0000313" key="4">
    <source>
        <dbReference type="Proteomes" id="UP001515480"/>
    </source>
</evidence>
<feature type="region of interest" description="Disordered" evidence="1">
    <location>
        <begin position="73"/>
        <end position="114"/>
    </location>
</feature>
<proteinExistence type="predicted"/>
<dbReference type="Pfam" id="PF13892">
    <property type="entry name" value="DBINO"/>
    <property type="match status" value="1"/>
</dbReference>
<keyword evidence="4" id="KW-1185">Reference proteome</keyword>
<name>A0AB34IB06_PRYPA</name>
<dbReference type="AlphaFoldDB" id="A0AB34IB06"/>
<reference evidence="3 4" key="1">
    <citation type="journal article" date="2024" name="Science">
        <title>Giant polyketide synthase enzymes in the biosynthesis of giant marine polyether toxins.</title>
        <authorList>
            <person name="Fallon T.R."/>
            <person name="Shende V.V."/>
            <person name="Wierzbicki I.H."/>
            <person name="Pendleton A.L."/>
            <person name="Watervoot N.F."/>
            <person name="Auber R.P."/>
            <person name="Gonzalez D.J."/>
            <person name="Wisecaver J.H."/>
            <person name="Moore B.S."/>
        </authorList>
    </citation>
    <scope>NUCLEOTIDE SEQUENCE [LARGE SCALE GENOMIC DNA]</scope>
    <source>
        <strain evidence="3 4">12B1</strain>
    </source>
</reference>
<dbReference type="Proteomes" id="UP001515480">
    <property type="component" value="Unassembled WGS sequence"/>
</dbReference>
<feature type="domain" description="DBINO" evidence="2">
    <location>
        <begin position="121"/>
        <end position="209"/>
    </location>
</feature>
<dbReference type="GO" id="GO:0003677">
    <property type="term" value="F:DNA binding"/>
    <property type="evidence" value="ECO:0007669"/>
    <property type="project" value="InterPro"/>
</dbReference>
<evidence type="ECO:0000313" key="3">
    <source>
        <dbReference type="EMBL" id="KAL1495497.1"/>
    </source>
</evidence>
<evidence type="ECO:0000256" key="1">
    <source>
        <dbReference type="SAM" id="MobiDB-lite"/>
    </source>
</evidence>
<protein>
    <recommendedName>
        <fullName evidence="2">DBINO domain-containing protein</fullName>
    </recommendedName>
</protein>
<dbReference type="InterPro" id="IPR027417">
    <property type="entry name" value="P-loop_NTPase"/>
</dbReference>